<organism evidence="12 13">
    <name type="scientific">Rubroshorea leprosula</name>
    <dbReference type="NCBI Taxonomy" id="152421"/>
    <lineage>
        <taxon>Eukaryota</taxon>
        <taxon>Viridiplantae</taxon>
        <taxon>Streptophyta</taxon>
        <taxon>Embryophyta</taxon>
        <taxon>Tracheophyta</taxon>
        <taxon>Spermatophyta</taxon>
        <taxon>Magnoliopsida</taxon>
        <taxon>eudicotyledons</taxon>
        <taxon>Gunneridae</taxon>
        <taxon>Pentapetalae</taxon>
        <taxon>rosids</taxon>
        <taxon>malvids</taxon>
        <taxon>Malvales</taxon>
        <taxon>Dipterocarpaceae</taxon>
        <taxon>Rubroshorea</taxon>
    </lineage>
</organism>
<evidence type="ECO:0000256" key="8">
    <source>
        <dbReference type="ARBA" id="ARBA00023288"/>
    </source>
</evidence>
<dbReference type="FunFam" id="2.60.40.420:FF:000010">
    <property type="entry name" value="Early nodulin-like protein 1"/>
    <property type="match status" value="1"/>
</dbReference>
<dbReference type="InterPro" id="IPR039391">
    <property type="entry name" value="Phytocyanin-like"/>
</dbReference>
<evidence type="ECO:0000256" key="9">
    <source>
        <dbReference type="ARBA" id="ARBA00035011"/>
    </source>
</evidence>
<dbReference type="CDD" id="cd11019">
    <property type="entry name" value="OsENODL1_like"/>
    <property type="match status" value="1"/>
</dbReference>
<sequence length="174" mass="19310">MASKLALFLFLTLSCSVHLLVSSFEFQVGGSNGWVVPPANDTKIYNDWASENRFQIDDTVRFKYRKDSVMEVSEQDYKNCNSTHPNFFSNTGNTVFRFSHPGAFYFISGVSGHCQKGQRMIVKVMMSHEYETPPPPGGHPGKSSAHSISADSSSGLLSLVLVQFVFSYVASCLF</sequence>
<dbReference type="GO" id="GO:0098552">
    <property type="term" value="C:side of membrane"/>
    <property type="evidence" value="ECO:0007669"/>
    <property type="project" value="UniProtKB-KW"/>
</dbReference>
<dbReference type="AlphaFoldDB" id="A0AAV5J5P0"/>
<evidence type="ECO:0000313" key="13">
    <source>
        <dbReference type="Proteomes" id="UP001054252"/>
    </source>
</evidence>
<protein>
    <recommendedName>
        <fullName evidence="11">Phytocyanin domain-containing protein</fullName>
    </recommendedName>
</protein>
<dbReference type="SUPFAM" id="SSF49503">
    <property type="entry name" value="Cupredoxins"/>
    <property type="match status" value="1"/>
</dbReference>
<dbReference type="GO" id="GO:0009055">
    <property type="term" value="F:electron transfer activity"/>
    <property type="evidence" value="ECO:0007669"/>
    <property type="project" value="InterPro"/>
</dbReference>
<dbReference type="GO" id="GO:0005886">
    <property type="term" value="C:plasma membrane"/>
    <property type="evidence" value="ECO:0007669"/>
    <property type="project" value="UniProtKB-SubCell"/>
</dbReference>
<comment type="subcellular location">
    <subcellularLocation>
        <location evidence="1">Cell membrane</location>
        <topology evidence="1">Lipid-anchor</topology>
        <topology evidence="1">GPI-anchor</topology>
    </subcellularLocation>
</comment>
<dbReference type="PROSITE" id="PS51485">
    <property type="entry name" value="PHYTOCYANIN"/>
    <property type="match status" value="1"/>
</dbReference>
<feature type="signal peptide" evidence="10">
    <location>
        <begin position="1"/>
        <end position="23"/>
    </location>
</feature>
<dbReference type="PANTHER" id="PTHR33021">
    <property type="entry name" value="BLUE COPPER PROTEIN"/>
    <property type="match status" value="1"/>
</dbReference>
<reference evidence="12 13" key="1">
    <citation type="journal article" date="2021" name="Commun. Biol.">
        <title>The genome of Shorea leprosula (Dipterocarpaceae) highlights the ecological relevance of drought in aseasonal tropical rainforests.</title>
        <authorList>
            <person name="Ng K.K.S."/>
            <person name="Kobayashi M.J."/>
            <person name="Fawcett J.A."/>
            <person name="Hatakeyama M."/>
            <person name="Paape T."/>
            <person name="Ng C.H."/>
            <person name="Ang C.C."/>
            <person name="Tnah L.H."/>
            <person name="Lee C.T."/>
            <person name="Nishiyama T."/>
            <person name="Sese J."/>
            <person name="O'Brien M.J."/>
            <person name="Copetti D."/>
            <person name="Mohd Noor M.I."/>
            <person name="Ong R.C."/>
            <person name="Putra M."/>
            <person name="Sireger I.Z."/>
            <person name="Indrioko S."/>
            <person name="Kosugi Y."/>
            <person name="Izuno A."/>
            <person name="Isagi Y."/>
            <person name="Lee S.L."/>
            <person name="Shimizu K.K."/>
        </authorList>
    </citation>
    <scope>NUCLEOTIDE SEQUENCE [LARGE SCALE GENOMIC DNA]</scope>
    <source>
        <strain evidence="12">214</strain>
    </source>
</reference>
<keyword evidence="8" id="KW-0449">Lipoprotein</keyword>
<name>A0AAV5J5P0_9ROSI</name>
<feature type="domain" description="Phytocyanin" evidence="11">
    <location>
        <begin position="24"/>
        <end position="126"/>
    </location>
</feature>
<keyword evidence="2" id="KW-1003">Cell membrane</keyword>
<keyword evidence="13" id="KW-1185">Reference proteome</keyword>
<dbReference type="InterPro" id="IPR008972">
    <property type="entry name" value="Cupredoxin"/>
</dbReference>
<evidence type="ECO:0000313" key="12">
    <source>
        <dbReference type="EMBL" id="GKV07858.1"/>
    </source>
</evidence>
<evidence type="ECO:0000256" key="4">
    <source>
        <dbReference type="ARBA" id="ARBA00022729"/>
    </source>
</evidence>
<evidence type="ECO:0000256" key="3">
    <source>
        <dbReference type="ARBA" id="ARBA00022622"/>
    </source>
</evidence>
<keyword evidence="7" id="KW-0325">Glycoprotein</keyword>
<keyword evidence="3" id="KW-0336">GPI-anchor</keyword>
<dbReference type="InterPro" id="IPR041846">
    <property type="entry name" value="ENL_dom"/>
</dbReference>
<dbReference type="InterPro" id="IPR003245">
    <property type="entry name" value="Phytocyanin_dom"/>
</dbReference>
<evidence type="ECO:0000256" key="1">
    <source>
        <dbReference type="ARBA" id="ARBA00004609"/>
    </source>
</evidence>
<evidence type="ECO:0000256" key="2">
    <source>
        <dbReference type="ARBA" id="ARBA00022475"/>
    </source>
</evidence>
<feature type="chain" id="PRO_5043686031" description="Phytocyanin domain-containing protein" evidence="10">
    <location>
        <begin position="24"/>
        <end position="174"/>
    </location>
</feature>
<dbReference type="EMBL" id="BPVZ01000028">
    <property type="protein sequence ID" value="GKV07858.1"/>
    <property type="molecule type" value="Genomic_DNA"/>
</dbReference>
<dbReference type="PROSITE" id="PS51257">
    <property type="entry name" value="PROKAR_LIPOPROTEIN"/>
    <property type="match status" value="1"/>
</dbReference>
<evidence type="ECO:0000256" key="10">
    <source>
        <dbReference type="SAM" id="SignalP"/>
    </source>
</evidence>
<gene>
    <name evidence="12" type="ORF">SLEP1_g19567</name>
</gene>
<dbReference type="Pfam" id="PF02298">
    <property type="entry name" value="Cu_bind_like"/>
    <property type="match status" value="1"/>
</dbReference>
<accession>A0AAV5J5P0</accession>
<proteinExistence type="inferred from homology"/>
<dbReference type="Proteomes" id="UP001054252">
    <property type="component" value="Unassembled WGS sequence"/>
</dbReference>
<comment type="caution">
    <text evidence="12">The sequence shown here is derived from an EMBL/GenBank/DDBJ whole genome shotgun (WGS) entry which is preliminary data.</text>
</comment>
<comment type="similarity">
    <text evidence="9">Belongs to the early nodulin-like (ENODL) family.</text>
</comment>
<evidence type="ECO:0000256" key="7">
    <source>
        <dbReference type="ARBA" id="ARBA00023180"/>
    </source>
</evidence>
<evidence type="ECO:0000256" key="6">
    <source>
        <dbReference type="ARBA" id="ARBA00023157"/>
    </source>
</evidence>
<dbReference type="Gene3D" id="2.60.40.420">
    <property type="entry name" value="Cupredoxins - blue copper proteins"/>
    <property type="match status" value="1"/>
</dbReference>
<keyword evidence="4 10" id="KW-0732">Signal</keyword>
<dbReference type="PANTHER" id="PTHR33021:SF49">
    <property type="entry name" value="EARLY NODULIN-LIKE PROTEIN 21"/>
    <property type="match status" value="1"/>
</dbReference>
<keyword evidence="5" id="KW-0472">Membrane</keyword>
<evidence type="ECO:0000256" key="5">
    <source>
        <dbReference type="ARBA" id="ARBA00023136"/>
    </source>
</evidence>
<evidence type="ECO:0000259" key="11">
    <source>
        <dbReference type="PROSITE" id="PS51485"/>
    </source>
</evidence>
<keyword evidence="6" id="KW-1015">Disulfide bond</keyword>